<name>A0ACC0Y364_9ROSI</name>
<evidence type="ECO:0000313" key="2">
    <source>
        <dbReference type="Proteomes" id="UP001163603"/>
    </source>
</evidence>
<evidence type="ECO:0000313" key="1">
    <source>
        <dbReference type="EMBL" id="KAJ0028558.1"/>
    </source>
</evidence>
<comment type="caution">
    <text evidence="1">The sequence shown here is derived from an EMBL/GenBank/DDBJ whole genome shotgun (WGS) entry which is preliminary data.</text>
</comment>
<gene>
    <name evidence="1" type="ORF">Pint_36191</name>
</gene>
<dbReference type="EMBL" id="CM047744">
    <property type="protein sequence ID" value="KAJ0028558.1"/>
    <property type="molecule type" value="Genomic_DNA"/>
</dbReference>
<organism evidence="1 2">
    <name type="scientific">Pistacia integerrima</name>
    <dbReference type="NCBI Taxonomy" id="434235"/>
    <lineage>
        <taxon>Eukaryota</taxon>
        <taxon>Viridiplantae</taxon>
        <taxon>Streptophyta</taxon>
        <taxon>Embryophyta</taxon>
        <taxon>Tracheophyta</taxon>
        <taxon>Spermatophyta</taxon>
        <taxon>Magnoliopsida</taxon>
        <taxon>eudicotyledons</taxon>
        <taxon>Gunneridae</taxon>
        <taxon>Pentapetalae</taxon>
        <taxon>rosids</taxon>
        <taxon>malvids</taxon>
        <taxon>Sapindales</taxon>
        <taxon>Anacardiaceae</taxon>
        <taxon>Pistacia</taxon>
    </lineage>
</organism>
<proteinExistence type="predicted"/>
<keyword evidence="2" id="KW-1185">Reference proteome</keyword>
<dbReference type="Proteomes" id="UP001163603">
    <property type="component" value="Chromosome 9"/>
</dbReference>
<accession>A0ACC0Y364</accession>
<protein>
    <submittedName>
        <fullName evidence="1">Uncharacterized protein</fullName>
    </submittedName>
</protein>
<reference evidence="2" key="1">
    <citation type="journal article" date="2023" name="G3 (Bethesda)">
        <title>Genome assembly and association tests identify interacting loci associated with vigor, precocity, and sex in interspecific pistachio rootstocks.</title>
        <authorList>
            <person name="Palmer W."/>
            <person name="Jacygrad E."/>
            <person name="Sagayaradj S."/>
            <person name="Cavanaugh K."/>
            <person name="Han R."/>
            <person name="Bertier L."/>
            <person name="Beede B."/>
            <person name="Kafkas S."/>
            <person name="Golino D."/>
            <person name="Preece J."/>
            <person name="Michelmore R."/>
        </authorList>
    </citation>
    <scope>NUCLEOTIDE SEQUENCE [LARGE SCALE GENOMIC DNA]</scope>
</reference>
<sequence length="133" mass="14735">MATETILFLLLLTTSSLLVESGDTNHVYLPCSDTKVQIDDGFTFAIAFAQRTSFIYNNSLQLSPCDRRLALSSANSQIAVFRPKVDEISLLTINTSSFSPVTFSPSLQLSFSYSYCFCCSFDANCFEGFVIVF</sequence>